<organism evidence="1 2">
    <name type="scientific">Trichogramma brassicae</name>
    <dbReference type="NCBI Taxonomy" id="86971"/>
    <lineage>
        <taxon>Eukaryota</taxon>
        <taxon>Metazoa</taxon>
        <taxon>Ecdysozoa</taxon>
        <taxon>Arthropoda</taxon>
        <taxon>Hexapoda</taxon>
        <taxon>Insecta</taxon>
        <taxon>Pterygota</taxon>
        <taxon>Neoptera</taxon>
        <taxon>Endopterygota</taxon>
        <taxon>Hymenoptera</taxon>
        <taxon>Apocrita</taxon>
        <taxon>Proctotrupomorpha</taxon>
        <taxon>Chalcidoidea</taxon>
        <taxon>Trichogrammatidae</taxon>
        <taxon>Trichogramma</taxon>
    </lineage>
</organism>
<dbReference type="Proteomes" id="UP000479190">
    <property type="component" value="Unassembled WGS sequence"/>
</dbReference>
<keyword evidence="2" id="KW-1185">Reference proteome</keyword>
<gene>
    <name evidence="1" type="ORF">TBRA_LOCUS11027</name>
</gene>
<proteinExistence type="predicted"/>
<evidence type="ECO:0000313" key="1">
    <source>
        <dbReference type="EMBL" id="CAB0039278.1"/>
    </source>
</evidence>
<name>A0A6H5ITS8_9HYME</name>
<accession>A0A6H5ITS8</accession>
<evidence type="ECO:0000313" key="2">
    <source>
        <dbReference type="Proteomes" id="UP000479190"/>
    </source>
</evidence>
<protein>
    <submittedName>
        <fullName evidence="1">Uncharacterized protein</fullName>
    </submittedName>
</protein>
<sequence>MRTDCRTLEFSLRFPYQPNCRPLVRAYAYYTVSVKISAIIITRPATAAVAAAAAPAVERASRGAAPRVEAELLCNYIIAREHSLSPHRYIAQFKWPIVEGCCPSLPSGIIMRNECGTPFAEGRRTELLVLPPSPLLLRQGLYPRVSDNVHARPNAAAGTLLSSRRAYTHIRGDAPATLPADRAYRRSRRRDKDNTRGGEREIVRARADGFRILNFLLPPLLQGGVCVYAWKARDIDTASRSCCTSTADHKAIDINMIASRSRSPQLYKARIARAVSWSHRCVRSRARVCLSLVSLCVVCAASNVRLRTVWRWGCTLGALRIKPTLLLLLLLLPLHTHYHPPLVYNPTIHRRRRRCRRMMSVYVTPTVVYRRVSDDDDYSSKFSDIHYAITSRAEKRYFNKKGSWNPTVPHLTEHLGRIRERINRVYAYRSIRHTEKMAPSLIDRKYFLTRSSAEVLINLTRSSS</sequence>
<reference evidence="1 2" key="1">
    <citation type="submission" date="2020-02" db="EMBL/GenBank/DDBJ databases">
        <authorList>
            <person name="Ferguson B K."/>
        </authorList>
    </citation>
    <scope>NUCLEOTIDE SEQUENCE [LARGE SCALE GENOMIC DNA]</scope>
</reference>
<dbReference type="EMBL" id="CADCXV010000949">
    <property type="protein sequence ID" value="CAB0039278.1"/>
    <property type="molecule type" value="Genomic_DNA"/>
</dbReference>
<dbReference type="AlphaFoldDB" id="A0A6H5ITS8"/>